<dbReference type="PANTHER" id="PTHR45953:SF1">
    <property type="entry name" value="IDURONATE 2-SULFATASE"/>
    <property type="match status" value="1"/>
</dbReference>
<evidence type="ECO:0000256" key="1">
    <source>
        <dbReference type="ARBA" id="ARBA00001913"/>
    </source>
</evidence>
<comment type="caution">
    <text evidence="10">The sequence shown here is derived from an EMBL/GenBank/DDBJ whole genome shotgun (WGS) entry which is preliminary data.</text>
</comment>
<evidence type="ECO:0000256" key="7">
    <source>
        <dbReference type="SAM" id="MobiDB-lite"/>
    </source>
</evidence>
<comment type="cofactor">
    <cofactor evidence="1">
        <name>Ca(2+)</name>
        <dbReference type="ChEBI" id="CHEBI:29108"/>
    </cofactor>
</comment>
<keyword evidence="8" id="KW-0812">Transmembrane</keyword>
<keyword evidence="6" id="KW-0106">Calcium</keyword>
<feature type="region of interest" description="Disordered" evidence="7">
    <location>
        <begin position="512"/>
        <end position="538"/>
    </location>
</feature>
<dbReference type="Pfam" id="PF00884">
    <property type="entry name" value="Sulfatase"/>
    <property type="match status" value="1"/>
</dbReference>
<dbReference type="InterPro" id="IPR035874">
    <property type="entry name" value="IDS"/>
</dbReference>
<sequence>MITHSDKALQVSTDLCLRIEILRSRIAAMFAVAAFVVTGPLLCAADKLNVLFIAVDDLRTELGCYGEPAIQSPNIDRLAKSGVLFDRAYCQVAVCNPSRVSIMTGLRPDTTKVWDLVTEFRTTMPDAVTMPKHFIDHGYHAVSYGKIFHNPWPDNESWSEPHAWPTPRVLWSDDSKRKLAEFRIQMKVEGRPQKKINRMRAEATEIVDVPEHLHIDGAIAEQALTAMKRLAKQDKPFFLAAGFVRPHLPFVVPRKYWELYDPKSIPVAVNPMLPKDSPAFAMNTMYELRDYFDFAGAPAPDQGSLTNEQQRRLKHGYYASVSFIDSLVGKLISELDLLGLSENTVVVLWSDHGWKLGEHNSWCKQTNHEIDTRVPLIIRAPSAKGNGQKTRALVELLDVFPTLCELTGLPIPDQLEGRSLTPLLAGSDQEVKQAAFSQFQRKHNGTPMMGYSMRTSRYRYTQWQDRRNGKVIATELYDHETDPMENTNIASAPENRQTLADLDHQMWKTLPPPPTVASLGNDPRTTKSPVSFEATVEN</sequence>
<dbReference type="EC" id="3.1.6.6" evidence="10"/>
<dbReference type="GO" id="GO:0047753">
    <property type="term" value="F:choline-sulfatase activity"/>
    <property type="evidence" value="ECO:0007669"/>
    <property type="project" value="UniProtKB-EC"/>
</dbReference>
<feature type="domain" description="Sulfatase N-terminal" evidence="9">
    <location>
        <begin position="49"/>
        <end position="408"/>
    </location>
</feature>
<keyword evidence="3" id="KW-0479">Metal-binding</keyword>
<keyword evidence="8" id="KW-1133">Transmembrane helix</keyword>
<feature type="transmembrane region" description="Helical" evidence="8">
    <location>
        <begin position="26"/>
        <end position="42"/>
    </location>
</feature>
<dbReference type="InterPro" id="IPR017850">
    <property type="entry name" value="Alkaline_phosphatase_core_sf"/>
</dbReference>
<evidence type="ECO:0000313" key="11">
    <source>
        <dbReference type="Proteomes" id="UP000317977"/>
    </source>
</evidence>
<dbReference type="CDD" id="cd16030">
    <property type="entry name" value="iduronate-2-sulfatase"/>
    <property type="match status" value="1"/>
</dbReference>
<evidence type="ECO:0000256" key="6">
    <source>
        <dbReference type="ARBA" id="ARBA00022837"/>
    </source>
</evidence>
<dbReference type="InterPro" id="IPR000917">
    <property type="entry name" value="Sulfatase_N"/>
</dbReference>
<organism evidence="10 11">
    <name type="scientific">Rubripirellula reticaptiva</name>
    <dbReference type="NCBI Taxonomy" id="2528013"/>
    <lineage>
        <taxon>Bacteria</taxon>
        <taxon>Pseudomonadati</taxon>
        <taxon>Planctomycetota</taxon>
        <taxon>Planctomycetia</taxon>
        <taxon>Pirellulales</taxon>
        <taxon>Pirellulaceae</taxon>
        <taxon>Rubripirellula</taxon>
    </lineage>
</organism>
<comment type="similarity">
    <text evidence="2">Belongs to the sulfatase family.</text>
</comment>
<protein>
    <submittedName>
        <fullName evidence="10">Choline-sulfatase</fullName>
        <ecNumber evidence="10">3.1.6.6</ecNumber>
    </submittedName>
</protein>
<dbReference type="OrthoDB" id="231191at2"/>
<evidence type="ECO:0000256" key="8">
    <source>
        <dbReference type="SAM" id="Phobius"/>
    </source>
</evidence>
<proteinExistence type="inferred from homology"/>
<dbReference type="GO" id="GO:0046872">
    <property type="term" value="F:metal ion binding"/>
    <property type="evidence" value="ECO:0007669"/>
    <property type="project" value="UniProtKB-KW"/>
</dbReference>
<dbReference type="GO" id="GO:0004423">
    <property type="term" value="F:iduronate-2-sulfatase activity"/>
    <property type="evidence" value="ECO:0007669"/>
    <property type="project" value="InterPro"/>
</dbReference>
<name>A0A5C6F717_9BACT</name>
<accession>A0A5C6F717</accession>
<evidence type="ECO:0000259" key="9">
    <source>
        <dbReference type="Pfam" id="PF00884"/>
    </source>
</evidence>
<gene>
    <name evidence="10" type="primary">betC_11</name>
    <name evidence="10" type="ORF">Poly59_25780</name>
</gene>
<evidence type="ECO:0000256" key="3">
    <source>
        <dbReference type="ARBA" id="ARBA00022723"/>
    </source>
</evidence>
<keyword evidence="8" id="KW-0472">Membrane</keyword>
<evidence type="ECO:0000313" key="10">
    <source>
        <dbReference type="EMBL" id="TWU56274.1"/>
    </source>
</evidence>
<evidence type="ECO:0000256" key="5">
    <source>
        <dbReference type="ARBA" id="ARBA00022801"/>
    </source>
</evidence>
<reference evidence="10 11" key="1">
    <citation type="submission" date="2019-02" db="EMBL/GenBank/DDBJ databases">
        <title>Deep-cultivation of Planctomycetes and their phenomic and genomic characterization uncovers novel biology.</title>
        <authorList>
            <person name="Wiegand S."/>
            <person name="Jogler M."/>
            <person name="Boedeker C."/>
            <person name="Pinto D."/>
            <person name="Vollmers J."/>
            <person name="Rivas-Marin E."/>
            <person name="Kohn T."/>
            <person name="Peeters S.H."/>
            <person name="Heuer A."/>
            <person name="Rast P."/>
            <person name="Oberbeckmann S."/>
            <person name="Bunk B."/>
            <person name="Jeske O."/>
            <person name="Meyerdierks A."/>
            <person name="Storesund J.E."/>
            <person name="Kallscheuer N."/>
            <person name="Luecker S."/>
            <person name="Lage O.M."/>
            <person name="Pohl T."/>
            <person name="Merkel B.J."/>
            <person name="Hornburger P."/>
            <person name="Mueller R.-W."/>
            <person name="Bruemmer F."/>
            <person name="Labrenz M."/>
            <person name="Spormann A.M."/>
            <person name="Op Den Camp H."/>
            <person name="Overmann J."/>
            <person name="Amann R."/>
            <person name="Jetten M.S.M."/>
            <person name="Mascher T."/>
            <person name="Medema M.H."/>
            <person name="Devos D.P."/>
            <person name="Kaster A.-K."/>
            <person name="Ovreas L."/>
            <person name="Rohde M."/>
            <person name="Galperin M.Y."/>
            <person name="Jogler C."/>
        </authorList>
    </citation>
    <scope>NUCLEOTIDE SEQUENCE [LARGE SCALE GENOMIC DNA]</scope>
    <source>
        <strain evidence="10 11">Poly59</strain>
    </source>
</reference>
<dbReference type="PANTHER" id="PTHR45953">
    <property type="entry name" value="IDURONATE 2-SULFATASE"/>
    <property type="match status" value="1"/>
</dbReference>
<keyword evidence="4" id="KW-0732">Signal</keyword>
<evidence type="ECO:0000256" key="4">
    <source>
        <dbReference type="ARBA" id="ARBA00022729"/>
    </source>
</evidence>
<keyword evidence="11" id="KW-1185">Reference proteome</keyword>
<evidence type="ECO:0000256" key="2">
    <source>
        <dbReference type="ARBA" id="ARBA00008779"/>
    </source>
</evidence>
<dbReference type="Gene3D" id="3.40.720.10">
    <property type="entry name" value="Alkaline Phosphatase, subunit A"/>
    <property type="match status" value="1"/>
</dbReference>
<dbReference type="GO" id="GO:0005737">
    <property type="term" value="C:cytoplasm"/>
    <property type="evidence" value="ECO:0007669"/>
    <property type="project" value="TreeGrafter"/>
</dbReference>
<dbReference type="EMBL" id="SJPX01000002">
    <property type="protein sequence ID" value="TWU56274.1"/>
    <property type="molecule type" value="Genomic_DNA"/>
</dbReference>
<dbReference type="SUPFAM" id="SSF53649">
    <property type="entry name" value="Alkaline phosphatase-like"/>
    <property type="match status" value="1"/>
</dbReference>
<dbReference type="RefSeq" id="WP_146534287.1">
    <property type="nucleotide sequence ID" value="NZ_SJPX01000002.1"/>
</dbReference>
<dbReference type="AlphaFoldDB" id="A0A5C6F717"/>
<keyword evidence="5 10" id="KW-0378">Hydrolase</keyword>
<dbReference type="Proteomes" id="UP000317977">
    <property type="component" value="Unassembled WGS sequence"/>
</dbReference>